<dbReference type="PROSITE" id="PS00332">
    <property type="entry name" value="SOD_CU_ZN_2"/>
    <property type="match status" value="1"/>
</dbReference>
<accession>A0AAX4HK04</accession>
<evidence type="ECO:0000313" key="6">
    <source>
        <dbReference type="Proteomes" id="UP001324634"/>
    </source>
</evidence>
<comment type="cofactor">
    <cofactor evidence="2">
        <name>Cu cation</name>
        <dbReference type="ChEBI" id="CHEBI:23378"/>
    </cofactor>
    <text evidence="2">Binds 1 copper ion per subunit.</text>
</comment>
<dbReference type="GO" id="GO:0004784">
    <property type="term" value="F:superoxide dismutase activity"/>
    <property type="evidence" value="ECO:0007669"/>
    <property type="project" value="UniProtKB-EC"/>
</dbReference>
<proteinExistence type="inferred from homology"/>
<feature type="domain" description="Superoxide dismutase copper/zinc binding" evidence="4">
    <location>
        <begin position="44"/>
        <end position="170"/>
    </location>
</feature>
<reference evidence="5 6" key="1">
    <citation type="submission" date="2023-11" db="EMBL/GenBank/DDBJ databases">
        <title>Peredibacter starrii A3.12.</title>
        <authorList>
            <person name="Mitchell R.J."/>
        </authorList>
    </citation>
    <scope>NUCLEOTIDE SEQUENCE [LARGE SCALE GENOMIC DNA]</scope>
    <source>
        <strain evidence="5 6">A3.12</strain>
    </source>
</reference>
<keyword evidence="2" id="KW-0862">Zinc</keyword>
<dbReference type="RefSeq" id="WP_321390386.1">
    <property type="nucleotide sequence ID" value="NZ_CP139487.1"/>
</dbReference>
<dbReference type="InterPro" id="IPR024134">
    <property type="entry name" value="SOD_Cu/Zn_/chaperone"/>
</dbReference>
<feature type="signal peptide" evidence="3">
    <location>
        <begin position="1"/>
        <end position="21"/>
    </location>
</feature>
<comment type="similarity">
    <text evidence="1 2">Belongs to the Cu-Zn superoxide dismutase family.</text>
</comment>
<keyword evidence="2" id="KW-0186">Copper</keyword>
<comment type="function">
    <text evidence="2">Destroys radicals which are normally produced within the cells and which are toxic to biological systems.</text>
</comment>
<dbReference type="AlphaFoldDB" id="A0AAX4HK04"/>
<feature type="chain" id="PRO_5043545206" description="Superoxide dismutase [Cu-Zn]" evidence="3">
    <location>
        <begin position="22"/>
        <end position="173"/>
    </location>
</feature>
<protein>
    <recommendedName>
        <fullName evidence="2">Superoxide dismutase [Cu-Zn]</fullName>
        <ecNumber evidence="2">1.15.1.1</ecNumber>
    </recommendedName>
</protein>
<evidence type="ECO:0000256" key="3">
    <source>
        <dbReference type="SAM" id="SignalP"/>
    </source>
</evidence>
<dbReference type="KEGG" id="psti:SOO65_12585"/>
<gene>
    <name evidence="5" type="ORF">SOO65_12585</name>
</gene>
<comment type="catalytic activity">
    <reaction evidence="2">
        <text>2 superoxide + 2 H(+) = H2O2 + O2</text>
        <dbReference type="Rhea" id="RHEA:20696"/>
        <dbReference type="ChEBI" id="CHEBI:15378"/>
        <dbReference type="ChEBI" id="CHEBI:15379"/>
        <dbReference type="ChEBI" id="CHEBI:16240"/>
        <dbReference type="ChEBI" id="CHEBI:18421"/>
        <dbReference type="EC" id="1.15.1.1"/>
    </reaction>
</comment>
<keyword evidence="3" id="KW-0732">Signal</keyword>
<dbReference type="EMBL" id="CP139487">
    <property type="protein sequence ID" value="WPU63525.1"/>
    <property type="molecule type" value="Genomic_DNA"/>
</dbReference>
<dbReference type="SUPFAM" id="SSF49329">
    <property type="entry name" value="Cu,Zn superoxide dismutase-like"/>
    <property type="match status" value="1"/>
</dbReference>
<comment type="cofactor">
    <cofactor evidence="2">
        <name>Zn(2+)</name>
        <dbReference type="ChEBI" id="CHEBI:29105"/>
    </cofactor>
    <text evidence="2">Binds 1 zinc ion per subunit.</text>
</comment>
<evidence type="ECO:0000256" key="2">
    <source>
        <dbReference type="RuleBase" id="RU000393"/>
    </source>
</evidence>
<organism evidence="5 6">
    <name type="scientific">Peredibacter starrii</name>
    <dbReference type="NCBI Taxonomy" id="28202"/>
    <lineage>
        <taxon>Bacteria</taxon>
        <taxon>Pseudomonadati</taxon>
        <taxon>Bdellovibrionota</taxon>
        <taxon>Bacteriovoracia</taxon>
        <taxon>Bacteriovoracales</taxon>
        <taxon>Bacteriovoracaceae</taxon>
        <taxon>Peredibacter</taxon>
    </lineage>
</organism>
<dbReference type="InterPro" id="IPR001424">
    <property type="entry name" value="SOD_Cu_Zn_dom"/>
</dbReference>
<sequence length="173" mass="18458">MRNTNIRLLLISALVINVAIAAKAPQNIAEADLTSATKKDLKAEVIFQTVPEGLKITADATGLTPNSTHGFHVHKVGKCEGPDYKSAGDHFNPTNMQHGSPKSEKSHMGDMGNLVANAKGEAHMEMILKKDEAKDLKEFAGKSVVIHAKADDFKSQPAGDSGARIACGLIKFN</sequence>
<dbReference type="GO" id="GO:0005507">
    <property type="term" value="F:copper ion binding"/>
    <property type="evidence" value="ECO:0007669"/>
    <property type="project" value="InterPro"/>
</dbReference>
<keyword evidence="2" id="KW-0479">Metal-binding</keyword>
<evidence type="ECO:0000256" key="1">
    <source>
        <dbReference type="ARBA" id="ARBA00010457"/>
    </source>
</evidence>
<dbReference type="Proteomes" id="UP001324634">
    <property type="component" value="Chromosome"/>
</dbReference>
<name>A0AAX4HK04_9BACT</name>
<evidence type="ECO:0000259" key="4">
    <source>
        <dbReference type="Pfam" id="PF00080"/>
    </source>
</evidence>
<dbReference type="InterPro" id="IPR018152">
    <property type="entry name" value="SOD_Cu/Zn_BS"/>
</dbReference>
<dbReference type="Pfam" id="PF00080">
    <property type="entry name" value="Sod_Cu"/>
    <property type="match status" value="1"/>
</dbReference>
<keyword evidence="6" id="KW-1185">Reference proteome</keyword>
<dbReference type="PANTHER" id="PTHR10003">
    <property type="entry name" value="SUPEROXIDE DISMUTASE CU-ZN -RELATED"/>
    <property type="match status" value="1"/>
</dbReference>
<dbReference type="InterPro" id="IPR036423">
    <property type="entry name" value="SOD-like_Cu/Zn_dom_sf"/>
</dbReference>
<dbReference type="EC" id="1.15.1.1" evidence="2"/>
<evidence type="ECO:0000313" key="5">
    <source>
        <dbReference type="EMBL" id="WPU63525.1"/>
    </source>
</evidence>
<keyword evidence="2" id="KW-0560">Oxidoreductase</keyword>
<dbReference type="Gene3D" id="2.60.40.200">
    <property type="entry name" value="Superoxide dismutase, copper/zinc binding domain"/>
    <property type="match status" value="1"/>
</dbReference>
<dbReference type="CDD" id="cd00305">
    <property type="entry name" value="Cu-Zn_Superoxide_Dismutase"/>
    <property type="match status" value="1"/>
</dbReference>